<dbReference type="InterPro" id="IPR002347">
    <property type="entry name" value="SDR_fam"/>
</dbReference>
<dbReference type="Gene3D" id="3.40.50.720">
    <property type="entry name" value="NAD(P)-binding Rossmann-like Domain"/>
    <property type="match status" value="1"/>
</dbReference>
<dbReference type="RefSeq" id="WP_252956212.1">
    <property type="nucleotide sequence ID" value="NZ_JAFIRR010000202.1"/>
</dbReference>
<reference evidence="2 3" key="1">
    <citation type="submission" date="2021-12" db="EMBL/GenBank/DDBJ databases">
        <title>Siccirubricoccus leaddurans sp. nov., a high concentration Zn2+ tolerance bacterium.</title>
        <authorList>
            <person name="Cao Y."/>
        </authorList>
    </citation>
    <scope>NUCLEOTIDE SEQUENCE [LARGE SCALE GENOMIC DNA]</scope>
    <source>
        <strain evidence="2 3">KC 17139</strain>
    </source>
</reference>
<dbReference type="Pfam" id="PF13561">
    <property type="entry name" value="adh_short_C2"/>
    <property type="match status" value="1"/>
</dbReference>
<dbReference type="SUPFAM" id="SSF51735">
    <property type="entry name" value="NAD(P)-binding Rossmann-fold domains"/>
    <property type="match status" value="1"/>
</dbReference>
<keyword evidence="3" id="KW-1185">Reference proteome</keyword>
<dbReference type="PROSITE" id="PS51257">
    <property type="entry name" value="PROKAR_LIPOPROTEIN"/>
    <property type="match status" value="1"/>
</dbReference>
<dbReference type="InterPro" id="IPR050259">
    <property type="entry name" value="SDR"/>
</dbReference>
<dbReference type="InterPro" id="IPR036291">
    <property type="entry name" value="NAD(P)-bd_dom_sf"/>
</dbReference>
<sequence length="249" mass="25260">MAARRYLITGAASGIGAACGRLLAAPGAALALHTRKNRAGLEALATELRTRGAEVHILLGDLAEAGAPGQVVAEAAAALGGLDVLISNAGFADRTPVAALSDAAFAASHDAIAFALLRLARAAQPHLAKGQDPRLVAVSSFVAHVFRMEHPVFAASAAAKAGMEALVRALAIEWAPGITVNAVSPGYTEKDAGAHAALNPEAKAERCRHIPLGRYGRTEEVAAAIAFLASPAASYITGQVLRVDGGITA</sequence>
<dbReference type="EMBL" id="JAFIRR010000202">
    <property type="protein sequence ID" value="MCO6419521.1"/>
    <property type="molecule type" value="Genomic_DNA"/>
</dbReference>
<dbReference type="PROSITE" id="PS51318">
    <property type="entry name" value="TAT"/>
    <property type="match status" value="1"/>
</dbReference>
<dbReference type="Proteomes" id="UP001523392">
    <property type="component" value="Unassembled WGS sequence"/>
</dbReference>
<comment type="similarity">
    <text evidence="1">Belongs to the short-chain dehydrogenases/reductases (SDR) family.</text>
</comment>
<evidence type="ECO:0000313" key="2">
    <source>
        <dbReference type="EMBL" id="MCO6419521.1"/>
    </source>
</evidence>
<comment type="caution">
    <text evidence="2">The sequence shown here is derived from an EMBL/GenBank/DDBJ whole genome shotgun (WGS) entry which is preliminary data.</text>
</comment>
<organism evidence="2 3">
    <name type="scientific">Siccirubricoccus soli</name>
    <dbReference type="NCBI Taxonomy" id="2899147"/>
    <lineage>
        <taxon>Bacteria</taxon>
        <taxon>Pseudomonadati</taxon>
        <taxon>Pseudomonadota</taxon>
        <taxon>Alphaproteobacteria</taxon>
        <taxon>Acetobacterales</taxon>
        <taxon>Roseomonadaceae</taxon>
        <taxon>Siccirubricoccus</taxon>
    </lineage>
</organism>
<protein>
    <submittedName>
        <fullName evidence="2">SDR family oxidoreductase</fullName>
    </submittedName>
</protein>
<proteinExistence type="inferred from homology"/>
<dbReference type="InterPro" id="IPR006311">
    <property type="entry name" value="TAT_signal"/>
</dbReference>
<evidence type="ECO:0000313" key="3">
    <source>
        <dbReference type="Proteomes" id="UP001523392"/>
    </source>
</evidence>
<name>A0ABT1DC60_9PROT</name>
<dbReference type="PRINTS" id="PR00081">
    <property type="entry name" value="GDHRDH"/>
</dbReference>
<gene>
    <name evidence="2" type="ORF">JYK14_25635</name>
</gene>
<dbReference type="PANTHER" id="PTHR42879">
    <property type="entry name" value="3-OXOACYL-(ACYL-CARRIER-PROTEIN) REDUCTASE"/>
    <property type="match status" value="1"/>
</dbReference>
<accession>A0ABT1DC60</accession>
<evidence type="ECO:0000256" key="1">
    <source>
        <dbReference type="ARBA" id="ARBA00006484"/>
    </source>
</evidence>